<accession>A0A7C8REI3</accession>
<comment type="caution">
    <text evidence="1">The sequence shown here is derived from an EMBL/GenBank/DDBJ whole genome shotgun (WGS) entry which is preliminary data.</text>
</comment>
<dbReference type="OrthoDB" id="5320668at2759"/>
<name>A0A7C8REI3_ORBOL</name>
<evidence type="ECO:0000313" key="2">
    <source>
        <dbReference type="Proteomes" id="UP000474640"/>
    </source>
</evidence>
<sequence length="194" mass="22238">MAFGEPHTHTIHFGECDHTDPRYVFLPDPKNAARCVCSRTDEFKISLSFSGKVNYTQQRREIPAKCDDCSLRPKMTIEEYTAYLAHVPEDENTMDVDRDSNLLPGSPSKRQRLGIHPQPPSQLYHNPVFTTLPPSHLALTRQMLERLRLEEDRENDTCTAILARIAANAGDFGWEELTEDWVPVLEEKKTNKET</sequence>
<dbReference type="EMBL" id="JAABOJ010000016">
    <property type="protein sequence ID" value="KAF3281192.1"/>
    <property type="molecule type" value="Genomic_DNA"/>
</dbReference>
<organism evidence="1 2">
    <name type="scientific">Orbilia oligospora</name>
    <name type="common">Nematode-trapping fungus</name>
    <name type="synonym">Arthrobotrys oligospora</name>
    <dbReference type="NCBI Taxonomy" id="2813651"/>
    <lineage>
        <taxon>Eukaryota</taxon>
        <taxon>Fungi</taxon>
        <taxon>Dikarya</taxon>
        <taxon>Ascomycota</taxon>
        <taxon>Pezizomycotina</taxon>
        <taxon>Orbiliomycetes</taxon>
        <taxon>Orbiliales</taxon>
        <taxon>Orbiliaceae</taxon>
        <taxon>Orbilia</taxon>
    </lineage>
</organism>
<reference evidence="1 2" key="1">
    <citation type="submission" date="2020-01" db="EMBL/GenBank/DDBJ databases">
        <authorList>
            <person name="Palmer J.M."/>
        </authorList>
    </citation>
    <scope>NUCLEOTIDE SEQUENCE [LARGE SCALE GENOMIC DNA]</scope>
    <source>
        <strain evidence="1 2">TWF970</strain>
    </source>
</reference>
<proteinExistence type="predicted"/>
<dbReference type="Proteomes" id="UP000474640">
    <property type="component" value="Unassembled WGS sequence"/>
</dbReference>
<dbReference type="AlphaFoldDB" id="A0A7C8REI3"/>
<gene>
    <name evidence="1" type="ORF">TWF970_002357</name>
</gene>
<protein>
    <submittedName>
        <fullName evidence="1">Uncharacterized protein</fullName>
    </submittedName>
</protein>
<evidence type="ECO:0000313" key="1">
    <source>
        <dbReference type="EMBL" id="KAF3281192.1"/>
    </source>
</evidence>